<reference evidence="1" key="1">
    <citation type="journal article" date="2020" name="Stud. Mycol.">
        <title>101 Dothideomycetes genomes: a test case for predicting lifestyles and emergence of pathogens.</title>
        <authorList>
            <person name="Haridas S."/>
            <person name="Albert R."/>
            <person name="Binder M."/>
            <person name="Bloem J."/>
            <person name="Labutti K."/>
            <person name="Salamov A."/>
            <person name="Andreopoulos B."/>
            <person name="Baker S."/>
            <person name="Barry K."/>
            <person name="Bills G."/>
            <person name="Bluhm B."/>
            <person name="Cannon C."/>
            <person name="Castanera R."/>
            <person name="Culley D."/>
            <person name="Daum C."/>
            <person name="Ezra D."/>
            <person name="Gonzalez J."/>
            <person name="Henrissat B."/>
            <person name="Kuo A."/>
            <person name="Liang C."/>
            <person name="Lipzen A."/>
            <person name="Lutzoni F."/>
            <person name="Magnuson J."/>
            <person name="Mondo S."/>
            <person name="Nolan M."/>
            <person name="Ohm R."/>
            <person name="Pangilinan J."/>
            <person name="Park H.-J."/>
            <person name="Ramirez L."/>
            <person name="Alfaro M."/>
            <person name="Sun H."/>
            <person name="Tritt A."/>
            <person name="Yoshinaga Y."/>
            <person name="Zwiers L.-H."/>
            <person name="Turgeon B."/>
            <person name="Goodwin S."/>
            <person name="Spatafora J."/>
            <person name="Crous P."/>
            <person name="Grigoriev I."/>
        </authorList>
    </citation>
    <scope>NUCLEOTIDE SEQUENCE</scope>
    <source>
        <strain evidence="1">CBS 130266</strain>
    </source>
</reference>
<evidence type="ECO:0000313" key="1">
    <source>
        <dbReference type="EMBL" id="KAF2430949.1"/>
    </source>
</evidence>
<protein>
    <submittedName>
        <fullName evidence="1">Uncharacterized protein</fullName>
    </submittedName>
</protein>
<dbReference type="OrthoDB" id="3911301at2759"/>
<dbReference type="EMBL" id="MU007035">
    <property type="protein sequence ID" value="KAF2430949.1"/>
    <property type="molecule type" value="Genomic_DNA"/>
</dbReference>
<accession>A0A9P4NTD3</accession>
<proteinExistence type="predicted"/>
<gene>
    <name evidence="1" type="ORF">EJ08DRAFT_564027</name>
</gene>
<feature type="non-terminal residue" evidence="1">
    <location>
        <position position="62"/>
    </location>
</feature>
<dbReference type="AlphaFoldDB" id="A0A9P4NTD3"/>
<organism evidence="1 2">
    <name type="scientific">Tothia fuscella</name>
    <dbReference type="NCBI Taxonomy" id="1048955"/>
    <lineage>
        <taxon>Eukaryota</taxon>
        <taxon>Fungi</taxon>
        <taxon>Dikarya</taxon>
        <taxon>Ascomycota</taxon>
        <taxon>Pezizomycotina</taxon>
        <taxon>Dothideomycetes</taxon>
        <taxon>Pleosporomycetidae</taxon>
        <taxon>Venturiales</taxon>
        <taxon>Cylindrosympodiaceae</taxon>
        <taxon>Tothia</taxon>
    </lineage>
</organism>
<keyword evidence="2" id="KW-1185">Reference proteome</keyword>
<sequence>MFSCVNYERGCRGRSNQNQARCQDCVTLNLTPRASSTSSTLSNSSGYSAMSGAFASLASINS</sequence>
<name>A0A9P4NTD3_9PEZI</name>
<comment type="caution">
    <text evidence="1">The sequence shown here is derived from an EMBL/GenBank/DDBJ whole genome shotgun (WGS) entry which is preliminary data.</text>
</comment>
<dbReference type="Proteomes" id="UP000800235">
    <property type="component" value="Unassembled WGS sequence"/>
</dbReference>
<evidence type="ECO:0000313" key="2">
    <source>
        <dbReference type="Proteomes" id="UP000800235"/>
    </source>
</evidence>